<dbReference type="Pfam" id="PF00629">
    <property type="entry name" value="MAM"/>
    <property type="match status" value="1"/>
</dbReference>
<keyword evidence="2" id="KW-0472">Membrane</keyword>
<keyword evidence="2" id="KW-1133">Transmembrane helix</keyword>
<feature type="region of interest" description="Disordered" evidence="1">
    <location>
        <begin position="35"/>
        <end position="69"/>
    </location>
</feature>
<dbReference type="AlphaFoldDB" id="A0A451BIL0"/>
<organism evidence="4">
    <name type="scientific">Candidatus Kentrum sp. SD</name>
    <dbReference type="NCBI Taxonomy" id="2126332"/>
    <lineage>
        <taxon>Bacteria</taxon>
        <taxon>Pseudomonadati</taxon>
        <taxon>Pseudomonadota</taxon>
        <taxon>Gammaproteobacteria</taxon>
        <taxon>Candidatus Kentrum</taxon>
    </lineage>
</organism>
<gene>
    <name evidence="4" type="ORF">BECKSD772D_GA0070982_100729</name>
</gene>
<dbReference type="PROSITE" id="PS50060">
    <property type="entry name" value="MAM_2"/>
    <property type="match status" value="1"/>
</dbReference>
<evidence type="ECO:0000313" key="4">
    <source>
        <dbReference type="EMBL" id="VFK78122.1"/>
    </source>
</evidence>
<dbReference type="PANTHER" id="PTHR23282:SF101">
    <property type="entry name" value="MAM DOMAIN-CONTAINING PROTEIN"/>
    <property type="match status" value="1"/>
</dbReference>
<dbReference type="SMART" id="SM00137">
    <property type="entry name" value="MAM"/>
    <property type="match status" value="1"/>
</dbReference>
<dbReference type="InterPro" id="IPR051560">
    <property type="entry name" value="MAM_domain-containing"/>
</dbReference>
<sequence>MSILEEALHNAAEGGHARLAITIPSSTTSIRVGGASHMKTTRPFRSLSHSPLGKTKTPDEPPPKSRPTPFRERREALTYFLAASLGLAALLGLATLSAHAAEHTTGFEVDIRGWTVIKGTSQFNWARQTRGTHSGHTGPSGAHEGDYYLYLEASRNYPSRTAYLQSREFSGKIQKVSFHYHMYGAHMGSLALEGLDGNSWITLWATTGQQHPNHQAPWTREEVTLSGRTIQKIRFKGTTTDNPNGGQYRGDMAIDYVVVTTDKIVTSDHWQKTESEDGLYYGPGNVGIGDKQPQADLSILGNLSRPLTGRVTAPANSIYVTGVGTRFTRELRVGDSIRLGDKVFVVAGISSDIALILNAPTTTGALDVTAYTDGDLLSVQTGAEVESLVIDKSGNVGVGKAPDAGHRLDVQGAARVDVLKLAGKAACEKLKTDASGSVQCGKDADSGGDITGVTAGSGLSGGGSSGAVTLNVDTARIQKRVREGCPAGQSIRVISEAGGVTCEADADSGGTITGVTAGAGLAGGGVSGTVSLKVDTTKIQKRVRGDCKVGQSIRVIDESGSVTCAADADSGGDITGVTAGSGLSGGGSSGTVSLKVDTTQIQKRVSGACAVGRSIREIRGDGTVVCGSWKQVTALGDNVVTATCPSGKTIVFGWHLQVTDSGMGSLKSAWGACQEGVTSCSHSGPDTPGDDETRIWIVCQ</sequence>
<feature type="transmembrane region" description="Helical" evidence="2">
    <location>
        <begin position="76"/>
        <end position="96"/>
    </location>
</feature>
<dbReference type="CDD" id="cd06263">
    <property type="entry name" value="MAM"/>
    <property type="match status" value="1"/>
</dbReference>
<dbReference type="SUPFAM" id="SSF49899">
    <property type="entry name" value="Concanavalin A-like lectins/glucanases"/>
    <property type="match status" value="1"/>
</dbReference>
<name>A0A451BIL0_9GAMM</name>
<evidence type="ECO:0000259" key="3">
    <source>
        <dbReference type="PROSITE" id="PS50060"/>
    </source>
</evidence>
<dbReference type="InterPro" id="IPR000998">
    <property type="entry name" value="MAM_dom"/>
</dbReference>
<keyword evidence="2" id="KW-0812">Transmembrane</keyword>
<feature type="compositionally biased region" description="Basic and acidic residues" evidence="1">
    <location>
        <begin position="56"/>
        <end position="69"/>
    </location>
</feature>
<reference evidence="4" key="1">
    <citation type="submission" date="2019-02" db="EMBL/GenBank/DDBJ databases">
        <authorList>
            <person name="Gruber-Vodicka R. H."/>
            <person name="Seah K. B. B."/>
        </authorList>
    </citation>
    <scope>NUCLEOTIDE SEQUENCE</scope>
    <source>
        <strain evidence="4">BECK_S127</strain>
    </source>
</reference>
<proteinExistence type="predicted"/>
<dbReference type="PANTHER" id="PTHR23282">
    <property type="entry name" value="APICAL ENDOSOMAL GLYCOPROTEIN PRECURSOR"/>
    <property type="match status" value="1"/>
</dbReference>
<evidence type="ECO:0000256" key="1">
    <source>
        <dbReference type="SAM" id="MobiDB-lite"/>
    </source>
</evidence>
<dbReference type="Gene3D" id="2.60.120.200">
    <property type="match status" value="1"/>
</dbReference>
<protein>
    <submittedName>
        <fullName evidence="4">MAM domain-containing protein, meprin/A5/mu</fullName>
    </submittedName>
</protein>
<dbReference type="InterPro" id="IPR013320">
    <property type="entry name" value="ConA-like_dom_sf"/>
</dbReference>
<dbReference type="EMBL" id="CAADHB010000007">
    <property type="protein sequence ID" value="VFK78122.1"/>
    <property type="molecule type" value="Genomic_DNA"/>
</dbReference>
<feature type="domain" description="MAM" evidence="3">
    <location>
        <begin position="103"/>
        <end position="267"/>
    </location>
</feature>
<dbReference type="GO" id="GO:0016020">
    <property type="term" value="C:membrane"/>
    <property type="evidence" value="ECO:0007669"/>
    <property type="project" value="InterPro"/>
</dbReference>
<accession>A0A451BIL0</accession>
<evidence type="ECO:0000256" key="2">
    <source>
        <dbReference type="SAM" id="Phobius"/>
    </source>
</evidence>